<sequence>MPEPASAAAKPLDVAALARRPGLAAPLRSWRPGRVMRSLWRLLGARSTALAAGLLMALLRAGVLLLVSAAVGQVVRGIDVPAWAGVAAAGLLAAAVLGYAGQRIVIDAIQHGLTRLREQLVDRQLSLPVDVVLRHGAEGFVLGMTRDSELLGQMARACFGTLLPGAVLVLLCLGGIALTLPALALPLLLALSALWLVRQRLSLRLAAQMALTHEAIDQLYEQLGGSVLRHELAVSQSHESHEREACRATIAHTHALARRLSGTQACTAEVDALVLGLSLLGLLAWVTTAGGPAVSGPHLATVLFLLLALRSALQGLLGALQEMAQGMPALAGIERLLAMQPAPAHEGTVLPTRWRVTLEDVNCRVGGRVLFRNVDLTLEPGRIAVLTGENGAGKTTLLRVLLGLGEADSGAVCVDGVPWAWIDRAAFRRGVGYLPQNPVLFAGTVHDNIAYAAPGATRVAVQAAAHAVGLGVALSERPEGLATRLGPGGSPLSGGERQRVALARVLLRRPRLLVLDEPTNHLDAASAQALMALLRQLPDDPAVLIVSHAPALIAQADQVLAMVDGRLCARDHSCP</sequence>
<evidence type="ECO:0000256" key="2">
    <source>
        <dbReference type="ARBA" id="ARBA00022475"/>
    </source>
</evidence>
<dbReference type="PANTHER" id="PTHR24221:SF654">
    <property type="entry name" value="ATP-BINDING CASSETTE SUB-FAMILY B MEMBER 6"/>
    <property type="match status" value="1"/>
</dbReference>
<dbReference type="InterPro" id="IPR027417">
    <property type="entry name" value="P-loop_NTPase"/>
</dbReference>
<organism evidence="11 12">
    <name type="scientific">Pelomonas parva</name>
    <dbReference type="NCBI Taxonomy" id="3299032"/>
    <lineage>
        <taxon>Bacteria</taxon>
        <taxon>Pseudomonadati</taxon>
        <taxon>Pseudomonadota</taxon>
        <taxon>Betaproteobacteria</taxon>
        <taxon>Burkholderiales</taxon>
        <taxon>Sphaerotilaceae</taxon>
        <taxon>Roseateles</taxon>
    </lineage>
</organism>
<dbReference type="Proteomes" id="UP001606210">
    <property type="component" value="Unassembled WGS sequence"/>
</dbReference>
<evidence type="ECO:0000256" key="5">
    <source>
        <dbReference type="ARBA" id="ARBA00022840"/>
    </source>
</evidence>
<protein>
    <submittedName>
        <fullName evidence="11">ATP-binding cassette domain-containing protein</fullName>
    </submittedName>
</protein>
<keyword evidence="12" id="KW-1185">Reference proteome</keyword>
<dbReference type="Gene3D" id="3.40.50.300">
    <property type="entry name" value="P-loop containing nucleotide triphosphate hydrolases"/>
    <property type="match status" value="1"/>
</dbReference>
<dbReference type="InterPro" id="IPR011527">
    <property type="entry name" value="ABC1_TM_dom"/>
</dbReference>
<dbReference type="InterPro" id="IPR039421">
    <property type="entry name" value="Type_1_exporter"/>
</dbReference>
<dbReference type="PANTHER" id="PTHR24221">
    <property type="entry name" value="ATP-BINDING CASSETTE SUB-FAMILY B"/>
    <property type="match status" value="1"/>
</dbReference>
<keyword evidence="2" id="KW-1003">Cell membrane</keyword>
<dbReference type="InterPro" id="IPR003439">
    <property type="entry name" value="ABC_transporter-like_ATP-bd"/>
</dbReference>
<dbReference type="PROSITE" id="PS50893">
    <property type="entry name" value="ABC_TRANSPORTER_2"/>
    <property type="match status" value="1"/>
</dbReference>
<evidence type="ECO:0000313" key="11">
    <source>
        <dbReference type="EMBL" id="MFG6428776.1"/>
    </source>
</evidence>
<comment type="subcellular location">
    <subcellularLocation>
        <location evidence="1">Cell membrane</location>
        <topology evidence="1">Multi-pass membrane protein</topology>
    </subcellularLocation>
</comment>
<feature type="domain" description="ABC transporter" evidence="9">
    <location>
        <begin position="356"/>
        <end position="575"/>
    </location>
</feature>
<comment type="caution">
    <text evidence="11">The sequence shown here is derived from an EMBL/GenBank/DDBJ whole genome shotgun (WGS) entry which is preliminary data.</text>
</comment>
<dbReference type="GO" id="GO:0005524">
    <property type="term" value="F:ATP binding"/>
    <property type="evidence" value="ECO:0007669"/>
    <property type="project" value="UniProtKB-KW"/>
</dbReference>
<keyword evidence="4" id="KW-0547">Nucleotide-binding</keyword>
<dbReference type="SMART" id="SM00382">
    <property type="entry name" value="AAA"/>
    <property type="match status" value="1"/>
</dbReference>
<evidence type="ECO:0000259" key="9">
    <source>
        <dbReference type="PROSITE" id="PS50893"/>
    </source>
</evidence>
<keyword evidence="3 8" id="KW-0812">Transmembrane</keyword>
<dbReference type="RefSeq" id="WP_394475706.1">
    <property type="nucleotide sequence ID" value="NZ_JBIGHV010000001.1"/>
</dbReference>
<keyword evidence="5 11" id="KW-0067">ATP-binding</keyword>
<dbReference type="InterPro" id="IPR017871">
    <property type="entry name" value="ABC_transporter-like_CS"/>
</dbReference>
<dbReference type="SUPFAM" id="SSF90123">
    <property type="entry name" value="ABC transporter transmembrane region"/>
    <property type="match status" value="1"/>
</dbReference>
<keyword evidence="7 8" id="KW-0472">Membrane</keyword>
<keyword evidence="6 8" id="KW-1133">Transmembrane helix</keyword>
<dbReference type="PROSITE" id="PS00211">
    <property type="entry name" value="ABC_TRANSPORTER_1"/>
    <property type="match status" value="1"/>
</dbReference>
<name>A0ABW7EYP1_9BURK</name>
<feature type="transmembrane region" description="Helical" evidence="8">
    <location>
        <begin position="82"/>
        <end position="100"/>
    </location>
</feature>
<evidence type="ECO:0000313" key="12">
    <source>
        <dbReference type="Proteomes" id="UP001606210"/>
    </source>
</evidence>
<evidence type="ECO:0000256" key="4">
    <source>
        <dbReference type="ARBA" id="ARBA00022741"/>
    </source>
</evidence>
<dbReference type="InterPro" id="IPR003593">
    <property type="entry name" value="AAA+_ATPase"/>
</dbReference>
<dbReference type="SUPFAM" id="SSF52540">
    <property type="entry name" value="P-loop containing nucleoside triphosphate hydrolases"/>
    <property type="match status" value="1"/>
</dbReference>
<dbReference type="EMBL" id="JBIGHV010000001">
    <property type="protein sequence ID" value="MFG6428776.1"/>
    <property type="molecule type" value="Genomic_DNA"/>
</dbReference>
<accession>A0ABW7EYP1</accession>
<evidence type="ECO:0000256" key="6">
    <source>
        <dbReference type="ARBA" id="ARBA00022989"/>
    </source>
</evidence>
<proteinExistence type="predicted"/>
<feature type="transmembrane region" description="Helical" evidence="8">
    <location>
        <begin position="49"/>
        <end position="70"/>
    </location>
</feature>
<evidence type="ECO:0000256" key="3">
    <source>
        <dbReference type="ARBA" id="ARBA00022692"/>
    </source>
</evidence>
<dbReference type="PROSITE" id="PS50929">
    <property type="entry name" value="ABC_TM1F"/>
    <property type="match status" value="1"/>
</dbReference>
<dbReference type="Pfam" id="PF00005">
    <property type="entry name" value="ABC_tran"/>
    <property type="match status" value="1"/>
</dbReference>
<evidence type="ECO:0000256" key="1">
    <source>
        <dbReference type="ARBA" id="ARBA00004651"/>
    </source>
</evidence>
<feature type="domain" description="ABC transmembrane type-1" evidence="10">
    <location>
        <begin position="49"/>
        <end position="325"/>
    </location>
</feature>
<evidence type="ECO:0000256" key="7">
    <source>
        <dbReference type="ARBA" id="ARBA00023136"/>
    </source>
</evidence>
<gene>
    <name evidence="11" type="ORF">ACG00Y_02570</name>
</gene>
<evidence type="ECO:0000259" key="10">
    <source>
        <dbReference type="PROSITE" id="PS50929"/>
    </source>
</evidence>
<evidence type="ECO:0000256" key="8">
    <source>
        <dbReference type="SAM" id="Phobius"/>
    </source>
</evidence>
<dbReference type="Gene3D" id="1.20.1560.10">
    <property type="entry name" value="ABC transporter type 1, transmembrane domain"/>
    <property type="match status" value="1"/>
</dbReference>
<dbReference type="InterPro" id="IPR036640">
    <property type="entry name" value="ABC1_TM_sf"/>
</dbReference>
<reference evidence="11 12" key="1">
    <citation type="submission" date="2024-08" db="EMBL/GenBank/DDBJ databases">
        <authorList>
            <person name="Lu H."/>
        </authorList>
    </citation>
    <scope>NUCLEOTIDE SEQUENCE [LARGE SCALE GENOMIC DNA]</scope>
    <source>
        <strain evidence="11 12">LYH14W</strain>
    </source>
</reference>